<accession>A0AAU7QFT6</accession>
<dbReference type="PANTHER" id="PTHR11795">
    <property type="entry name" value="BRANCHED-CHAIN AMINO ACID TRANSPORT SYSTEM PERMEASE PROTEIN LIVH"/>
    <property type="match status" value="1"/>
</dbReference>
<dbReference type="CDD" id="cd06582">
    <property type="entry name" value="TM_PBP1_LivH_like"/>
    <property type="match status" value="1"/>
</dbReference>
<dbReference type="PANTHER" id="PTHR11795:SF447">
    <property type="entry name" value="ABC TRANSPORTER PERMEASE PROTEIN"/>
    <property type="match status" value="1"/>
</dbReference>
<feature type="transmembrane region" description="Helical" evidence="9">
    <location>
        <begin position="457"/>
        <end position="477"/>
    </location>
</feature>
<feature type="transmembrane region" description="Helical" evidence="9">
    <location>
        <begin position="264"/>
        <end position="282"/>
    </location>
</feature>
<dbReference type="SUPFAM" id="SSF48371">
    <property type="entry name" value="ARM repeat"/>
    <property type="match status" value="1"/>
</dbReference>
<keyword evidence="5" id="KW-0029">Amino-acid transport</keyword>
<dbReference type="GO" id="GO:0006865">
    <property type="term" value="P:amino acid transport"/>
    <property type="evidence" value="ECO:0007669"/>
    <property type="project" value="UniProtKB-KW"/>
</dbReference>
<keyword evidence="7 9" id="KW-0472">Membrane</keyword>
<evidence type="ECO:0000256" key="6">
    <source>
        <dbReference type="ARBA" id="ARBA00022989"/>
    </source>
</evidence>
<evidence type="ECO:0000256" key="7">
    <source>
        <dbReference type="ARBA" id="ARBA00023136"/>
    </source>
</evidence>
<sequence>MRLLRWGGLALCLCQPLWAQAGPAADFVAATRGAQADMLENWSAKPDASRLPLLESLSREEVVIDQAGRPFIQRNGQLSPMEGNTAPVGAVKKVWLNNRLRNLIANALSAHQLVSGDPRVRLQAAKILQRDAQPFQLPLLSDRLKAERDPAVQAALLAALANLQISDPNPKVRLQAVTLLGQSADPDTQARLSSLTDAKTEPDAQVRAAAVSSLKQIRHRLMLGDLLGQAFTGLSLGSILLLAALGLAITYGLLGVINMAHGEMLMLGAYSTYLVQMLMQQFCPSLLAFYPLAALPVAFAVTGGIGMLLERTVIRHLYGRPLETLLATWGISLVLIQGVRMLFGAQNVEVANPDWLSGGIQLLPNLVLPWNRILVILFVLAVLALCWLLLNKTRLGMNIRAVTQNRAMAACCGVPTGRVDMLAFGLGSGIAGLGGVALSQLGNVGPELGQGYIIDSFLVVVLGGVGQLAGTVAAAFGLGIVNKILEPEIGAVLGKILILALIVLFIQKRPQGLFAVKGRVID</sequence>
<feature type="transmembrane region" description="Helical" evidence="9">
    <location>
        <begin position="370"/>
        <end position="390"/>
    </location>
</feature>
<reference evidence="11" key="1">
    <citation type="submission" date="2024-06" db="EMBL/GenBank/DDBJ databases">
        <authorList>
            <person name="Coelho C."/>
            <person name="Bento M."/>
            <person name="Garcia E."/>
            <person name="Camelo A."/>
            <person name="Brandao I."/>
            <person name="Espirito Santo C."/>
            <person name="Trovao J."/>
            <person name="Verissimo A."/>
            <person name="Costa J."/>
            <person name="Tiago I."/>
        </authorList>
    </citation>
    <scope>NUCLEOTIDE SEQUENCE</scope>
    <source>
        <strain evidence="11">KWT182</strain>
    </source>
</reference>
<feature type="transmembrane region" description="Helical" evidence="9">
    <location>
        <begin position="489"/>
        <end position="506"/>
    </location>
</feature>
<feature type="transmembrane region" description="Helical" evidence="9">
    <location>
        <begin position="321"/>
        <end position="343"/>
    </location>
</feature>
<organism evidence="11">
    <name type="scientific">Acerihabitans sp. KWT182</name>
    <dbReference type="NCBI Taxonomy" id="3157919"/>
    <lineage>
        <taxon>Bacteria</taxon>
        <taxon>Pseudomonadati</taxon>
        <taxon>Pseudomonadota</taxon>
        <taxon>Gammaproteobacteria</taxon>
        <taxon>Enterobacterales</taxon>
        <taxon>Pectobacteriaceae</taxon>
        <taxon>Acerihabitans</taxon>
    </lineage>
</organism>
<evidence type="ECO:0000256" key="3">
    <source>
        <dbReference type="ARBA" id="ARBA00022475"/>
    </source>
</evidence>
<keyword evidence="6 9" id="KW-1133">Transmembrane helix</keyword>
<dbReference type="GO" id="GO:0005886">
    <property type="term" value="C:plasma membrane"/>
    <property type="evidence" value="ECO:0007669"/>
    <property type="project" value="UniProtKB-SubCell"/>
</dbReference>
<dbReference type="Gene3D" id="1.25.10.10">
    <property type="entry name" value="Leucine-rich Repeat Variant"/>
    <property type="match status" value="1"/>
</dbReference>
<evidence type="ECO:0000256" key="9">
    <source>
        <dbReference type="SAM" id="Phobius"/>
    </source>
</evidence>
<dbReference type="NCBIfam" id="TIGR03409">
    <property type="entry name" value="urea_trans_UrtB"/>
    <property type="match status" value="1"/>
</dbReference>
<comment type="subcellular location">
    <subcellularLocation>
        <location evidence="1">Cell inner membrane</location>
        <topology evidence="1">Multi-pass membrane protein</topology>
    </subcellularLocation>
</comment>
<evidence type="ECO:0000313" key="11">
    <source>
        <dbReference type="EMBL" id="XBS71815.1"/>
    </source>
</evidence>
<feature type="signal peptide" evidence="10">
    <location>
        <begin position="1"/>
        <end position="21"/>
    </location>
</feature>
<dbReference type="Pfam" id="PF13646">
    <property type="entry name" value="HEAT_2"/>
    <property type="match status" value="1"/>
</dbReference>
<evidence type="ECO:0000256" key="8">
    <source>
        <dbReference type="ARBA" id="ARBA00037998"/>
    </source>
</evidence>
<evidence type="ECO:0000256" key="10">
    <source>
        <dbReference type="SAM" id="SignalP"/>
    </source>
</evidence>
<dbReference type="InterPro" id="IPR052157">
    <property type="entry name" value="BCAA_transport_permease"/>
</dbReference>
<evidence type="ECO:0000256" key="5">
    <source>
        <dbReference type="ARBA" id="ARBA00022970"/>
    </source>
</evidence>
<comment type="similarity">
    <text evidence="8">Belongs to the binding-protein-dependent transport system permease family. LivHM subfamily.</text>
</comment>
<dbReference type="InterPro" id="IPR017779">
    <property type="entry name" value="ABC_UrtB_bac"/>
</dbReference>
<keyword evidence="3" id="KW-1003">Cell membrane</keyword>
<name>A0AAU7QFT6_9GAMM</name>
<dbReference type="AlphaFoldDB" id="A0AAU7QFT6"/>
<dbReference type="GO" id="GO:0022857">
    <property type="term" value="F:transmembrane transporter activity"/>
    <property type="evidence" value="ECO:0007669"/>
    <property type="project" value="InterPro"/>
</dbReference>
<gene>
    <name evidence="11" type="primary">urtB</name>
    <name evidence="11" type="ORF">ABK905_05945</name>
</gene>
<protein>
    <submittedName>
        <fullName evidence="11">Urea ABC transporter permease subunit UrtB</fullName>
    </submittedName>
</protein>
<proteinExistence type="inferred from homology"/>
<evidence type="ECO:0000256" key="2">
    <source>
        <dbReference type="ARBA" id="ARBA00022448"/>
    </source>
</evidence>
<dbReference type="InterPro" id="IPR011989">
    <property type="entry name" value="ARM-like"/>
</dbReference>
<dbReference type="Pfam" id="PF02653">
    <property type="entry name" value="BPD_transp_2"/>
    <property type="match status" value="1"/>
</dbReference>
<dbReference type="InterPro" id="IPR001851">
    <property type="entry name" value="ABC_transp_permease"/>
</dbReference>
<feature type="transmembrane region" description="Helical" evidence="9">
    <location>
        <begin position="288"/>
        <end position="309"/>
    </location>
</feature>
<dbReference type="InterPro" id="IPR016024">
    <property type="entry name" value="ARM-type_fold"/>
</dbReference>
<keyword evidence="2" id="KW-0813">Transport</keyword>
<dbReference type="EMBL" id="CP157947">
    <property type="protein sequence ID" value="XBS71815.1"/>
    <property type="molecule type" value="Genomic_DNA"/>
</dbReference>
<keyword evidence="10" id="KW-0732">Signal</keyword>
<evidence type="ECO:0000256" key="1">
    <source>
        <dbReference type="ARBA" id="ARBA00004429"/>
    </source>
</evidence>
<feature type="transmembrane region" description="Helical" evidence="9">
    <location>
        <begin position="230"/>
        <end position="257"/>
    </location>
</feature>
<keyword evidence="4 9" id="KW-0812">Transmembrane</keyword>
<feature type="chain" id="PRO_5043784016" evidence="10">
    <location>
        <begin position="22"/>
        <end position="522"/>
    </location>
</feature>
<evidence type="ECO:0000256" key="4">
    <source>
        <dbReference type="ARBA" id="ARBA00022692"/>
    </source>
</evidence>